<evidence type="ECO:0000313" key="2">
    <source>
        <dbReference type="Proteomes" id="UP000027931"/>
    </source>
</evidence>
<sequence length="287" mass="33550">MLDATPAFLELYDREASLTLEDLEAYYSQFPNLFRDIYFNGHCPHTPERLQAALERYPEHIDRMRRVIAQLPAILEECAEAMSLYLNVEFAVDATMLVGAYGSNAWVSHSRKLYFAVEKLSDDPQHLRAIVTHELGHAFHFHMLAQAGMDWSKIKWDGHTSLYFEGIATYLTLRLVPGLADWEYFSYGEEYGGEPWLNFCRAHEAEIRQRFTDDLPAYTFESEREWFRLSGGRHFGHIRLGYYLGTEFVKALTKTHTLHETMTFWAREELPPKVHTWLERMKKTPTA</sequence>
<proteinExistence type="predicted"/>
<dbReference type="EMBL" id="JMIR01000033">
    <property type="protein sequence ID" value="KEO81662.1"/>
    <property type="molecule type" value="Genomic_DNA"/>
</dbReference>
<evidence type="ECO:0000313" key="1">
    <source>
        <dbReference type="EMBL" id="KEO81662.1"/>
    </source>
</evidence>
<dbReference type="eggNOG" id="ENOG502ZFR2">
    <property type="taxonomic scope" value="Bacteria"/>
</dbReference>
<name>A0A074M6Q3_9BACL</name>
<gene>
    <name evidence="1" type="ORF">EL26_19520</name>
</gene>
<keyword evidence="2" id="KW-1185">Reference proteome</keyword>
<reference evidence="1 2" key="1">
    <citation type="journal article" date="2013" name="Int. J. Syst. Evol. Microbiol.">
        <title>Tumebacillus flagellatus sp. nov., an alpha-amylase/pullulanase-producing bacterium isolated from cassava wastewater.</title>
        <authorList>
            <person name="Wang Q."/>
            <person name="Xie N."/>
            <person name="Qin Y."/>
            <person name="Shen N."/>
            <person name="Zhu J."/>
            <person name="Mi H."/>
            <person name="Huang R."/>
        </authorList>
    </citation>
    <scope>NUCLEOTIDE SEQUENCE [LARGE SCALE GENOMIC DNA]</scope>
    <source>
        <strain evidence="1 2">GST4</strain>
    </source>
</reference>
<organism evidence="1 2">
    <name type="scientific">Tumebacillus flagellatus</name>
    <dbReference type="NCBI Taxonomy" id="1157490"/>
    <lineage>
        <taxon>Bacteria</taxon>
        <taxon>Bacillati</taxon>
        <taxon>Bacillota</taxon>
        <taxon>Bacilli</taxon>
        <taxon>Bacillales</taxon>
        <taxon>Alicyclobacillaceae</taxon>
        <taxon>Tumebacillus</taxon>
    </lineage>
</organism>
<evidence type="ECO:0008006" key="3">
    <source>
        <dbReference type="Google" id="ProtNLM"/>
    </source>
</evidence>
<dbReference type="Proteomes" id="UP000027931">
    <property type="component" value="Unassembled WGS sequence"/>
</dbReference>
<comment type="caution">
    <text evidence="1">The sequence shown here is derived from an EMBL/GenBank/DDBJ whole genome shotgun (WGS) entry which is preliminary data.</text>
</comment>
<dbReference type="AlphaFoldDB" id="A0A074M6Q3"/>
<protein>
    <recommendedName>
        <fullName evidence="3">DUF2268 domain-containing protein</fullName>
    </recommendedName>
</protein>
<accession>A0A074M6Q3</accession>